<dbReference type="InterPro" id="IPR025197">
    <property type="entry name" value="DUF4116"/>
</dbReference>
<evidence type="ECO:0000259" key="1">
    <source>
        <dbReference type="Pfam" id="PF13475"/>
    </source>
</evidence>
<dbReference type="EMBL" id="CAUYUJ010006387">
    <property type="protein sequence ID" value="CAK0817207.1"/>
    <property type="molecule type" value="Genomic_DNA"/>
</dbReference>
<keyword evidence="3" id="KW-1185">Reference proteome</keyword>
<proteinExistence type="predicted"/>
<organism evidence="2 3">
    <name type="scientific">Prorocentrum cordatum</name>
    <dbReference type="NCBI Taxonomy" id="2364126"/>
    <lineage>
        <taxon>Eukaryota</taxon>
        <taxon>Sar</taxon>
        <taxon>Alveolata</taxon>
        <taxon>Dinophyceae</taxon>
        <taxon>Prorocentrales</taxon>
        <taxon>Prorocentraceae</taxon>
        <taxon>Prorocentrum</taxon>
    </lineage>
</organism>
<evidence type="ECO:0000313" key="3">
    <source>
        <dbReference type="Proteomes" id="UP001189429"/>
    </source>
</evidence>
<evidence type="ECO:0000313" key="2">
    <source>
        <dbReference type="EMBL" id="CAK0817207.1"/>
    </source>
</evidence>
<sequence>MGSSQSIAPEFRDDTDTVRAACKKNGTSLEHASARLKDDTGTVRIACEERGVSLKYASERLKDDAEVVRVACKNGGLSIEYASDRLRDDKCTVLFAFKNSSSPTLLSYVSERLKDDAEVVRKACQRNPMSLEHASEKLKSDSEAVRFACQQTNDIRKKRNILKNIATGAAKQDPESLVAAGLLKLWTGGQPKHGHDVVFSVRFSLSEGSSDAANEFYCQMTTLPFFRDYRFYCGFSERVQ</sequence>
<dbReference type="Proteomes" id="UP001189429">
    <property type="component" value="Unassembled WGS sequence"/>
</dbReference>
<reference evidence="2" key="1">
    <citation type="submission" date="2023-10" db="EMBL/GenBank/DDBJ databases">
        <authorList>
            <person name="Chen Y."/>
            <person name="Shah S."/>
            <person name="Dougan E. K."/>
            <person name="Thang M."/>
            <person name="Chan C."/>
        </authorList>
    </citation>
    <scope>NUCLEOTIDE SEQUENCE [LARGE SCALE GENOMIC DNA]</scope>
</reference>
<comment type="caution">
    <text evidence="2">The sequence shown here is derived from an EMBL/GenBank/DDBJ whole genome shotgun (WGS) entry which is preliminary data.</text>
</comment>
<feature type="domain" description="DUF4116" evidence="1">
    <location>
        <begin position="44"/>
        <end position="87"/>
    </location>
</feature>
<accession>A0ABN9RDY3</accession>
<feature type="domain" description="DUF4116" evidence="1">
    <location>
        <begin position="90"/>
        <end position="139"/>
    </location>
</feature>
<name>A0ABN9RDY3_9DINO</name>
<protein>
    <recommendedName>
        <fullName evidence="1">DUF4116 domain-containing protein</fullName>
    </recommendedName>
</protein>
<gene>
    <name evidence="2" type="ORF">PCOR1329_LOCUS19872</name>
</gene>
<dbReference type="Pfam" id="PF13475">
    <property type="entry name" value="DUF4116"/>
    <property type="match status" value="2"/>
</dbReference>